<sequence length="47" mass="5260">MKLWELGILGLNRNGVQSWLVIACRLVSGQDCQITMVDSKALLQMNI</sequence>
<proteinExistence type="predicted"/>
<dbReference type="AlphaFoldDB" id="A0A0F8Z149"/>
<protein>
    <submittedName>
        <fullName evidence="1">Uncharacterized protein</fullName>
    </submittedName>
</protein>
<organism evidence="1">
    <name type="scientific">marine sediment metagenome</name>
    <dbReference type="NCBI Taxonomy" id="412755"/>
    <lineage>
        <taxon>unclassified sequences</taxon>
        <taxon>metagenomes</taxon>
        <taxon>ecological metagenomes</taxon>
    </lineage>
</organism>
<name>A0A0F8Z149_9ZZZZ</name>
<gene>
    <name evidence="1" type="ORF">LCGC14_2753040</name>
</gene>
<dbReference type="EMBL" id="LAZR01050393">
    <property type="protein sequence ID" value="KKK87457.1"/>
    <property type="molecule type" value="Genomic_DNA"/>
</dbReference>
<evidence type="ECO:0000313" key="1">
    <source>
        <dbReference type="EMBL" id="KKK87457.1"/>
    </source>
</evidence>
<accession>A0A0F8Z149</accession>
<comment type="caution">
    <text evidence="1">The sequence shown here is derived from an EMBL/GenBank/DDBJ whole genome shotgun (WGS) entry which is preliminary data.</text>
</comment>
<dbReference type="PROSITE" id="PS51257">
    <property type="entry name" value="PROKAR_LIPOPROTEIN"/>
    <property type="match status" value="1"/>
</dbReference>
<reference evidence="1" key="1">
    <citation type="journal article" date="2015" name="Nature">
        <title>Complex archaea that bridge the gap between prokaryotes and eukaryotes.</title>
        <authorList>
            <person name="Spang A."/>
            <person name="Saw J.H."/>
            <person name="Jorgensen S.L."/>
            <person name="Zaremba-Niedzwiedzka K."/>
            <person name="Martijn J."/>
            <person name="Lind A.E."/>
            <person name="van Eijk R."/>
            <person name="Schleper C."/>
            <person name="Guy L."/>
            <person name="Ettema T.J."/>
        </authorList>
    </citation>
    <scope>NUCLEOTIDE SEQUENCE</scope>
</reference>